<evidence type="ECO:0000256" key="2">
    <source>
        <dbReference type="ARBA" id="ARBA00022679"/>
    </source>
</evidence>
<gene>
    <name evidence="3" type="ORF">KL86DYS1_12288</name>
</gene>
<proteinExistence type="predicted"/>
<dbReference type="GO" id="GO:0009244">
    <property type="term" value="P:lipopolysaccharide core region biosynthetic process"/>
    <property type="evidence" value="ECO:0007669"/>
    <property type="project" value="TreeGrafter"/>
</dbReference>
<organism evidence="3">
    <name type="scientific">uncultured Dysgonomonas sp</name>
    <dbReference type="NCBI Taxonomy" id="206096"/>
    <lineage>
        <taxon>Bacteria</taxon>
        <taxon>Pseudomonadati</taxon>
        <taxon>Bacteroidota</taxon>
        <taxon>Bacteroidia</taxon>
        <taxon>Bacteroidales</taxon>
        <taxon>Dysgonomonadaceae</taxon>
        <taxon>Dysgonomonas</taxon>
        <taxon>environmental samples</taxon>
    </lineage>
</organism>
<keyword evidence="2" id="KW-0808">Transferase</keyword>
<sequence length="347" mass="39506">MSKVLVIRISSFGDVAMLVPVVYSVAAKYPQDRFSVMTRKAFAPLFENLGFNVNVIPLDIKKRHRGLIGYFRVMRRLSAMRFSHIADVHDVLRSKGIRHSMFFMGRKVAHIDKGKSEKKYAITHKQLDPPLKHTMQRYQEVFDKLGFPAPMVFNNFFDFVPRNFSDLKSVAKEKNGKWIGIAPFSKHKGKIYPLEKMSNIIGILSKKEGVTVFLFGSGKEEQKVLSGWASKYPDTIDLTGKLNLQKEMLFISYLDVMLSMDSANMHLASLVQVPVVSVWGATHPAMGFYGFRQDIANAVQIDLDCRPCSVFGDLPCQRENEEYACMDRITEESVVSRIYKVLDKIDS</sequence>
<evidence type="ECO:0000313" key="3">
    <source>
        <dbReference type="EMBL" id="SBV98869.1"/>
    </source>
</evidence>
<dbReference type="InterPro" id="IPR051199">
    <property type="entry name" value="LPS_LOS_Heptosyltrfase"/>
</dbReference>
<dbReference type="Gene3D" id="3.40.50.2000">
    <property type="entry name" value="Glycogen Phosphorylase B"/>
    <property type="match status" value="2"/>
</dbReference>
<dbReference type="EMBL" id="FLUM01000001">
    <property type="protein sequence ID" value="SBV98869.1"/>
    <property type="molecule type" value="Genomic_DNA"/>
</dbReference>
<dbReference type="AlphaFoldDB" id="A0A212JHD7"/>
<dbReference type="Pfam" id="PF01075">
    <property type="entry name" value="Glyco_transf_9"/>
    <property type="match status" value="1"/>
</dbReference>
<evidence type="ECO:0000256" key="1">
    <source>
        <dbReference type="ARBA" id="ARBA00022676"/>
    </source>
</evidence>
<dbReference type="PANTHER" id="PTHR30160:SF22">
    <property type="entry name" value="LIPOPOLYSACCHARIDE CORE BIOSYNTHESIS PROTEIN"/>
    <property type="match status" value="1"/>
</dbReference>
<dbReference type="RefSeq" id="WP_296941034.1">
    <property type="nucleotide sequence ID" value="NZ_LT599032.1"/>
</dbReference>
<dbReference type="InterPro" id="IPR002201">
    <property type="entry name" value="Glyco_trans_9"/>
</dbReference>
<evidence type="ECO:0008006" key="4">
    <source>
        <dbReference type="Google" id="ProtNLM"/>
    </source>
</evidence>
<dbReference type="PANTHER" id="PTHR30160">
    <property type="entry name" value="TETRAACYLDISACCHARIDE 4'-KINASE-RELATED"/>
    <property type="match status" value="1"/>
</dbReference>
<reference evidence="3" key="1">
    <citation type="submission" date="2016-04" db="EMBL/GenBank/DDBJ databases">
        <authorList>
            <person name="Evans L.H."/>
            <person name="Alamgir A."/>
            <person name="Owens N."/>
            <person name="Weber N.D."/>
            <person name="Virtaneva K."/>
            <person name="Barbian K."/>
            <person name="Babar A."/>
            <person name="Rosenke K."/>
        </authorList>
    </citation>
    <scope>NUCLEOTIDE SEQUENCE</scope>
    <source>
        <strain evidence="3">86-1</strain>
    </source>
</reference>
<name>A0A212JHD7_9BACT</name>
<protein>
    <recommendedName>
        <fullName evidence="4">Heptosyltransferase</fullName>
    </recommendedName>
</protein>
<dbReference type="CDD" id="cd03789">
    <property type="entry name" value="GT9_LPS_heptosyltransferase"/>
    <property type="match status" value="1"/>
</dbReference>
<dbReference type="GO" id="GO:0008713">
    <property type="term" value="F:ADP-heptose-lipopolysaccharide heptosyltransferase activity"/>
    <property type="evidence" value="ECO:0007669"/>
    <property type="project" value="TreeGrafter"/>
</dbReference>
<keyword evidence="1" id="KW-0328">Glycosyltransferase</keyword>
<dbReference type="SUPFAM" id="SSF53756">
    <property type="entry name" value="UDP-Glycosyltransferase/glycogen phosphorylase"/>
    <property type="match status" value="1"/>
</dbReference>
<dbReference type="GO" id="GO:0005829">
    <property type="term" value="C:cytosol"/>
    <property type="evidence" value="ECO:0007669"/>
    <property type="project" value="TreeGrafter"/>
</dbReference>
<accession>A0A212JHD7</accession>